<reference evidence="3" key="2">
    <citation type="submission" date="2020-04" db="EMBL/GenBank/DDBJ databases">
        <authorList>
            <consortium name="NCBI Genome Project"/>
        </authorList>
    </citation>
    <scope>NUCLEOTIDE SEQUENCE</scope>
    <source>
        <strain evidence="3">CBS 342.82</strain>
    </source>
</reference>
<sequence>MIRTHQPRGAFWNCPSTFQQCENYRSIDLDDSEFSWLHDYAPIKCSRASHLDREVKRRRVKKLAEEFLDGKTLSIASVRPVYGFTTDLEITGGSLAWADVLNDREILDLYASEQRLVDPDIVQSSVEDRALDSRVIVEVQASCRPRTTPIRNRPLDLPSKEALRLAAELWGRGREKNVICETQVVHQSESDGDESDDKCISSASAESSRVVRPTAAWTSSKWLETGAFVPRRKGVDEDCSKDELGASSFTLPSQRARGLLAAEPARDDRNQSASSATTVFSDDANKVLPDVVVSLIGQSLIPPSQADVVSGTTASADESGSTEGATSYKNYRKDGGSPSSMRGSLRSARRSDTQASRSKSSVREQSFAAPVGAAFSHEQSLNLSDNLSKGPHSVSLQAATGTHVDQAITRRQSAPLGPAPGLIVDHTRRGSRGQYNTVVGSDSSPFAFRKRLSRRRTKEERLSIHAQVVTTLLPTPSVPIALDLVAEVAADPEQNIVPSTPSKASEHQTWTPLADQQMNRVLPTGSSEQKLKELLRDEMESAGAIFTSLEENEVSTALLPKRRVVDHDSLLVTELNDAQPRAIRRDAQESQHWAGTQILLAKAQQDLFTSPDKLYFESQLKNSSQTPRPQTSSGTSKKKSARRPLLPLSQGHIPSTQALLDTWQGWSTIKKPHTASMSNRKSLMHESPSLGKAGKLPTISNKSDGGDRRRSSLRVTTLVHSSWLGSPPTSIVAKEPVVQATGIHPAPQGEAVIPTASFVPTSFLAEAEKSTEPQQPTNDSAGTDLLLPSGRETQEASFDRSELDFTITQLAEEVLGPACSISF</sequence>
<feature type="compositionally biased region" description="Polar residues" evidence="1">
    <location>
        <begin position="619"/>
        <end position="635"/>
    </location>
</feature>
<feature type="compositionally biased region" description="Polar residues" evidence="1">
    <location>
        <begin position="772"/>
        <end position="781"/>
    </location>
</feature>
<dbReference type="GeneID" id="54362966"/>
<dbReference type="AlphaFoldDB" id="A0A6J3M293"/>
<dbReference type="Proteomes" id="UP000504637">
    <property type="component" value="Unplaced"/>
</dbReference>
<dbReference type="OrthoDB" id="5419922at2759"/>
<feature type="compositionally biased region" description="Polar residues" evidence="1">
    <location>
        <begin position="310"/>
        <end position="329"/>
    </location>
</feature>
<feature type="region of interest" description="Disordered" evidence="1">
    <location>
        <begin position="619"/>
        <end position="651"/>
    </location>
</feature>
<dbReference type="RefSeq" id="XP_033458650.1">
    <property type="nucleotide sequence ID" value="XM_033605166.1"/>
</dbReference>
<evidence type="ECO:0000256" key="1">
    <source>
        <dbReference type="SAM" id="MobiDB-lite"/>
    </source>
</evidence>
<protein>
    <submittedName>
        <fullName evidence="3">Uncharacterized protein</fullName>
    </submittedName>
</protein>
<reference evidence="3" key="3">
    <citation type="submission" date="2025-08" db="UniProtKB">
        <authorList>
            <consortium name="RefSeq"/>
        </authorList>
    </citation>
    <scope>IDENTIFICATION</scope>
    <source>
        <strain evidence="3">CBS 342.82</strain>
    </source>
</reference>
<reference evidence="3" key="1">
    <citation type="submission" date="2020-01" db="EMBL/GenBank/DDBJ databases">
        <authorList>
            <consortium name="DOE Joint Genome Institute"/>
            <person name="Haridas S."/>
            <person name="Albert R."/>
            <person name="Binder M."/>
            <person name="Bloem J."/>
            <person name="Labutti K."/>
            <person name="Salamov A."/>
            <person name="Andreopoulos B."/>
            <person name="Baker S.E."/>
            <person name="Barry K."/>
            <person name="Bills G."/>
            <person name="Bluhm B.H."/>
            <person name="Cannon C."/>
            <person name="Castanera R."/>
            <person name="Culley D.E."/>
            <person name="Daum C."/>
            <person name="Ezra D."/>
            <person name="Gonzalez J.B."/>
            <person name="Henrissat B."/>
            <person name="Kuo A."/>
            <person name="Liang C."/>
            <person name="Lipzen A."/>
            <person name="Lutzoni F."/>
            <person name="Magnuson J."/>
            <person name="Mondo S."/>
            <person name="Nolan M."/>
            <person name="Ohm R."/>
            <person name="Pangilinan J."/>
            <person name="Park H.-J."/>
            <person name="Ramirez L."/>
            <person name="Alfaro M."/>
            <person name="Sun H."/>
            <person name="Tritt A."/>
            <person name="Yoshinaga Y."/>
            <person name="Zwiers L.-H."/>
            <person name="Turgeon B.G."/>
            <person name="Goodwin S.B."/>
            <person name="Spatafora J.W."/>
            <person name="Crous P.W."/>
            <person name="Grigoriev I.V."/>
        </authorList>
    </citation>
    <scope>NUCLEOTIDE SEQUENCE</scope>
    <source>
        <strain evidence="3">CBS 342.82</strain>
    </source>
</reference>
<name>A0A6J3M293_9PEZI</name>
<feature type="region of interest" description="Disordered" evidence="1">
    <location>
        <begin position="767"/>
        <end position="800"/>
    </location>
</feature>
<gene>
    <name evidence="3" type="ORF">K489DRAFT_381607</name>
</gene>
<evidence type="ECO:0000313" key="3">
    <source>
        <dbReference type="RefSeq" id="XP_033458650.1"/>
    </source>
</evidence>
<feature type="region of interest" description="Disordered" evidence="1">
    <location>
        <begin position="186"/>
        <end position="205"/>
    </location>
</feature>
<proteinExistence type="predicted"/>
<organism evidence="3">
    <name type="scientific">Dissoconium aciculare CBS 342.82</name>
    <dbReference type="NCBI Taxonomy" id="1314786"/>
    <lineage>
        <taxon>Eukaryota</taxon>
        <taxon>Fungi</taxon>
        <taxon>Dikarya</taxon>
        <taxon>Ascomycota</taxon>
        <taxon>Pezizomycotina</taxon>
        <taxon>Dothideomycetes</taxon>
        <taxon>Dothideomycetidae</taxon>
        <taxon>Mycosphaerellales</taxon>
        <taxon>Dissoconiaceae</taxon>
        <taxon>Dissoconium</taxon>
    </lineage>
</organism>
<evidence type="ECO:0000313" key="2">
    <source>
        <dbReference type="Proteomes" id="UP000504637"/>
    </source>
</evidence>
<accession>A0A6J3M293</accession>
<keyword evidence="2" id="KW-1185">Reference proteome</keyword>
<feature type="region of interest" description="Disordered" evidence="1">
    <location>
        <begin position="305"/>
        <end position="365"/>
    </location>
</feature>
<feature type="region of interest" description="Disordered" evidence="1">
    <location>
        <begin position="673"/>
        <end position="712"/>
    </location>
</feature>